<keyword evidence="2" id="KW-1185">Reference proteome</keyword>
<dbReference type="OrthoDB" id="3695461at2"/>
<dbReference type="STRING" id="68223.GCA_002028425_03094"/>
<protein>
    <recommendedName>
        <fullName evidence="3">SRPBCC family protein</fullName>
    </recommendedName>
</protein>
<evidence type="ECO:0008006" key="3">
    <source>
        <dbReference type="Google" id="ProtNLM"/>
    </source>
</evidence>
<name>A0A0F4JEI8_9ACTN</name>
<reference evidence="1 2" key="1">
    <citation type="submission" date="2015-02" db="EMBL/GenBank/DDBJ databases">
        <authorList>
            <person name="Ju K.-S."/>
            <person name="Doroghazi J.R."/>
            <person name="Metcalf W."/>
        </authorList>
    </citation>
    <scope>NUCLEOTIDE SEQUENCE [LARGE SCALE GENOMIC DNA]</scope>
    <source>
        <strain evidence="1 2">NRRL ISP-5550</strain>
    </source>
</reference>
<evidence type="ECO:0000313" key="1">
    <source>
        <dbReference type="EMBL" id="KJY31396.1"/>
    </source>
</evidence>
<evidence type="ECO:0000313" key="2">
    <source>
        <dbReference type="Proteomes" id="UP000033551"/>
    </source>
</evidence>
<dbReference type="SUPFAM" id="SSF55961">
    <property type="entry name" value="Bet v1-like"/>
    <property type="match status" value="1"/>
</dbReference>
<dbReference type="PATRIC" id="fig|68223.7.peg.8200"/>
<gene>
    <name evidence="1" type="ORF">VR44_18265</name>
</gene>
<accession>A0A0F4JEI8</accession>
<organism evidence="1 2">
    <name type="scientific">Streptomyces katrae</name>
    <dbReference type="NCBI Taxonomy" id="68223"/>
    <lineage>
        <taxon>Bacteria</taxon>
        <taxon>Bacillati</taxon>
        <taxon>Actinomycetota</taxon>
        <taxon>Actinomycetes</taxon>
        <taxon>Kitasatosporales</taxon>
        <taxon>Streptomycetaceae</taxon>
        <taxon>Streptomyces</taxon>
    </lineage>
</organism>
<dbReference type="AlphaFoldDB" id="A0A0F4JEI8"/>
<sequence>MVRMTPPEIDDIHRLRVMAAGVRGATVVERTLPAPFEEVWPLMSALDFLPDLRHTRLLHSDGDRIELLARSKYGFRAHLRGFRRPGWCWLQSRFLLVGLAAAPVPGGTRIALTGGVRIPTRAAVLPFGTHPELTTATTRLASRVTGHQ</sequence>
<proteinExistence type="predicted"/>
<comment type="caution">
    <text evidence="1">The sequence shown here is derived from an EMBL/GenBank/DDBJ whole genome shotgun (WGS) entry which is preliminary data.</text>
</comment>
<dbReference type="Proteomes" id="UP000033551">
    <property type="component" value="Unassembled WGS sequence"/>
</dbReference>
<dbReference type="EMBL" id="JZWV01000496">
    <property type="protein sequence ID" value="KJY31396.1"/>
    <property type="molecule type" value="Genomic_DNA"/>
</dbReference>